<dbReference type="GO" id="GO:0005886">
    <property type="term" value="C:plasma membrane"/>
    <property type="evidence" value="ECO:0007669"/>
    <property type="project" value="UniProtKB-SubCell"/>
</dbReference>
<protein>
    <recommendedName>
        <fullName evidence="7">DUF202 domain-containing protein</fullName>
    </recommendedName>
</protein>
<dbReference type="InterPro" id="IPR003807">
    <property type="entry name" value="DUF202"/>
</dbReference>
<dbReference type="EMBL" id="CANTUO010000001">
    <property type="protein sequence ID" value="CAI5755919.1"/>
    <property type="molecule type" value="Genomic_DNA"/>
</dbReference>
<keyword evidence="2" id="KW-1003">Cell membrane</keyword>
<keyword evidence="3 6" id="KW-0812">Transmembrane</keyword>
<name>A0A9W4TUK3_9ASCO</name>
<proteinExistence type="predicted"/>
<dbReference type="Proteomes" id="UP001152885">
    <property type="component" value="Unassembled WGS sequence"/>
</dbReference>
<dbReference type="Pfam" id="PF02656">
    <property type="entry name" value="DUF202"/>
    <property type="match status" value="1"/>
</dbReference>
<feature type="transmembrane region" description="Helical" evidence="6">
    <location>
        <begin position="55"/>
        <end position="76"/>
    </location>
</feature>
<evidence type="ECO:0000256" key="2">
    <source>
        <dbReference type="ARBA" id="ARBA00022475"/>
    </source>
</evidence>
<comment type="subcellular location">
    <subcellularLocation>
        <location evidence="1">Cell membrane</location>
        <topology evidence="1">Multi-pass membrane protein</topology>
    </subcellularLocation>
</comment>
<evidence type="ECO:0000256" key="6">
    <source>
        <dbReference type="SAM" id="Phobius"/>
    </source>
</evidence>
<evidence type="ECO:0000256" key="1">
    <source>
        <dbReference type="ARBA" id="ARBA00004651"/>
    </source>
</evidence>
<gene>
    <name evidence="8" type="ORF">CANVERA_P0435</name>
</gene>
<dbReference type="OrthoDB" id="199599at2759"/>
<keyword evidence="9" id="KW-1185">Reference proteome</keyword>
<feature type="transmembrane region" description="Helical" evidence="6">
    <location>
        <begin position="108"/>
        <end position="125"/>
    </location>
</feature>
<dbReference type="PANTHER" id="PTHR34187">
    <property type="entry name" value="FGR18P"/>
    <property type="match status" value="1"/>
</dbReference>
<evidence type="ECO:0000256" key="4">
    <source>
        <dbReference type="ARBA" id="ARBA00022989"/>
    </source>
</evidence>
<feature type="domain" description="DUF202" evidence="7">
    <location>
        <begin position="46"/>
        <end position="132"/>
    </location>
</feature>
<evidence type="ECO:0000256" key="3">
    <source>
        <dbReference type="ARBA" id="ARBA00022692"/>
    </source>
</evidence>
<dbReference type="PANTHER" id="PTHR34187:SF2">
    <property type="entry name" value="DUF202 DOMAIN-CONTAINING PROTEIN"/>
    <property type="match status" value="1"/>
</dbReference>
<keyword evidence="4 6" id="KW-1133">Transmembrane helix</keyword>
<evidence type="ECO:0000256" key="5">
    <source>
        <dbReference type="ARBA" id="ARBA00023136"/>
    </source>
</evidence>
<keyword evidence="5 6" id="KW-0472">Membrane</keyword>
<dbReference type="AlphaFoldDB" id="A0A9W4TUK3"/>
<evidence type="ECO:0000259" key="7">
    <source>
        <dbReference type="Pfam" id="PF02656"/>
    </source>
</evidence>
<reference evidence="8" key="1">
    <citation type="submission" date="2022-12" db="EMBL/GenBank/DDBJ databases">
        <authorList>
            <person name="Brejova B."/>
        </authorList>
    </citation>
    <scope>NUCLEOTIDE SEQUENCE</scope>
</reference>
<evidence type="ECO:0000313" key="9">
    <source>
        <dbReference type="Proteomes" id="UP001152885"/>
    </source>
</evidence>
<feature type="transmembrane region" description="Helical" evidence="6">
    <location>
        <begin position="145"/>
        <end position="166"/>
    </location>
</feature>
<comment type="caution">
    <text evidence="8">The sequence shown here is derived from an EMBL/GenBank/DDBJ whole genome shotgun (WGS) entry which is preliminary data.</text>
</comment>
<accession>A0A9W4TUK3</accession>
<dbReference type="InterPro" id="IPR052053">
    <property type="entry name" value="IM_YidH-like"/>
</dbReference>
<organism evidence="8 9">
    <name type="scientific">Candida verbasci</name>
    <dbReference type="NCBI Taxonomy" id="1227364"/>
    <lineage>
        <taxon>Eukaryota</taxon>
        <taxon>Fungi</taxon>
        <taxon>Dikarya</taxon>
        <taxon>Ascomycota</taxon>
        <taxon>Saccharomycotina</taxon>
        <taxon>Pichiomycetes</taxon>
        <taxon>Debaryomycetaceae</taxon>
        <taxon>Candida/Lodderomyces clade</taxon>
        <taxon>Candida</taxon>
    </lineage>
</organism>
<sequence>MSSNNNNYDSTNVTETTPINKDRESIKLDLLSCRSITLENKGSVARDHMANERTFLAWLRTSLSFITLGIGMTQLFRLEHPNSKVKTMNNVLLLNDNEDNLIRKLGKPLGATFIIIGILTLIFGFNRYFKVQIYLTKSFYPATRLSLFILISLILILTIITLVMVLKTAT</sequence>
<evidence type="ECO:0000313" key="8">
    <source>
        <dbReference type="EMBL" id="CAI5755919.1"/>
    </source>
</evidence>